<gene>
    <name evidence="2" type="ORF">ITP53_42855</name>
</gene>
<keyword evidence="3" id="KW-1185">Reference proteome</keyword>
<dbReference type="EMBL" id="JADOGI010000203">
    <property type="protein sequence ID" value="MBF8192310.1"/>
    <property type="molecule type" value="Genomic_DNA"/>
</dbReference>
<reference evidence="2" key="1">
    <citation type="submission" date="2020-11" db="EMBL/GenBank/DDBJ databases">
        <title>Whole-genome analyses of Nonomuraea sp. K274.</title>
        <authorList>
            <person name="Veyisoglu A."/>
        </authorList>
    </citation>
    <scope>NUCLEOTIDE SEQUENCE</scope>
    <source>
        <strain evidence="2">K274</strain>
    </source>
</reference>
<comment type="caution">
    <text evidence="2">The sequence shown here is derived from an EMBL/GenBank/DDBJ whole genome shotgun (WGS) entry which is preliminary data.</text>
</comment>
<dbReference type="Proteomes" id="UP000605361">
    <property type="component" value="Unassembled WGS sequence"/>
</dbReference>
<proteinExistence type="predicted"/>
<evidence type="ECO:0000313" key="3">
    <source>
        <dbReference type="Proteomes" id="UP000605361"/>
    </source>
</evidence>
<dbReference type="RefSeq" id="WP_195901205.1">
    <property type="nucleotide sequence ID" value="NZ_JADOGI010000203.1"/>
</dbReference>
<feature type="region of interest" description="Disordered" evidence="1">
    <location>
        <begin position="68"/>
        <end position="88"/>
    </location>
</feature>
<dbReference type="AlphaFoldDB" id="A0A931ALB5"/>
<organism evidence="2 3">
    <name type="scientific">Nonomuraea cypriaca</name>
    <dbReference type="NCBI Taxonomy" id="1187855"/>
    <lineage>
        <taxon>Bacteria</taxon>
        <taxon>Bacillati</taxon>
        <taxon>Actinomycetota</taxon>
        <taxon>Actinomycetes</taxon>
        <taxon>Streptosporangiales</taxon>
        <taxon>Streptosporangiaceae</taxon>
        <taxon>Nonomuraea</taxon>
    </lineage>
</organism>
<sequence length="88" mass="10072">MLVVDPVGKERRRDALSDHEEPLVFDGLVALSLEEVADHFADWLKKVHPGERRRLFVPLLRELATGRHREPTSPLRTAMSLGKSRSIY</sequence>
<evidence type="ECO:0000256" key="1">
    <source>
        <dbReference type="SAM" id="MobiDB-lite"/>
    </source>
</evidence>
<accession>A0A931ALB5</accession>
<name>A0A931ALB5_9ACTN</name>
<protein>
    <submittedName>
        <fullName evidence="2">Uncharacterized protein</fullName>
    </submittedName>
</protein>
<evidence type="ECO:0000313" key="2">
    <source>
        <dbReference type="EMBL" id="MBF8192310.1"/>
    </source>
</evidence>